<evidence type="ECO:0000256" key="10">
    <source>
        <dbReference type="SAM" id="MobiDB-lite"/>
    </source>
</evidence>
<evidence type="ECO:0000256" key="7">
    <source>
        <dbReference type="ARBA" id="ARBA00024019"/>
    </source>
</evidence>
<dbReference type="OrthoDB" id="2162994at2759"/>
<dbReference type="Proteomes" id="UP000694251">
    <property type="component" value="Chromosome 4"/>
</dbReference>
<evidence type="ECO:0000256" key="3">
    <source>
        <dbReference type="ARBA" id="ARBA00022833"/>
    </source>
</evidence>
<keyword evidence="6" id="KW-0804">Transcription</keyword>
<keyword evidence="1" id="KW-0479">Metal-binding</keyword>
<feature type="compositionally biased region" description="Basic and acidic residues" evidence="10">
    <location>
        <begin position="1"/>
        <end position="11"/>
    </location>
</feature>
<keyword evidence="13" id="KW-1185">Reference proteome</keyword>
<evidence type="ECO:0000256" key="9">
    <source>
        <dbReference type="PROSITE-ProRule" id="PRU00094"/>
    </source>
</evidence>
<evidence type="ECO:0000313" key="12">
    <source>
        <dbReference type="EMBL" id="KAG7620667.1"/>
    </source>
</evidence>
<evidence type="ECO:0000313" key="13">
    <source>
        <dbReference type="Proteomes" id="UP000694251"/>
    </source>
</evidence>
<keyword evidence="4" id="KW-0805">Transcription regulation</keyword>
<gene>
    <name evidence="12" type="ORF">ISN44_As04g016590</name>
</gene>
<protein>
    <submittedName>
        <fullName evidence="12">Zinc finger GATA-type</fullName>
    </submittedName>
</protein>
<name>A0A8T2E9F9_ARASU</name>
<feature type="compositionally biased region" description="Low complexity" evidence="10">
    <location>
        <begin position="16"/>
        <end position="29"/>
    </location>
</feature>
<feature type="region of interest" description="Disordered" evidence="10">
    <location>
        <begin position="1"/>
        <end position="54"/>
    </location>
</feature>
<comment type="similarity">
    <text evidence="7">Belongs to the type IV zinc-finger family. Class B subfamily.</text>
</comment>
<dbReference type="SMART" id="SM00401">
    <property type="entry name" value="ZnF_GATA"/>
    <property type="match status" value="1"/>
</dbReference>
<proteinExistence type="inferred from homology"/>
<reference evidence="12 13" key="1">
    <citation type="submission" date="2020-12" db="EMBL/GenBank/DDBJ databases">
        <title>Concerted genomic and epigenomic changes stabilize Arabidopsis allopolyploids.</title>
        <authorList>
            <person name="Chen Z."/>
        </authorList>
    </citation>
    <scope>NUCLEOTIDE SEQUENCE [LARGE SCALE GENOMIC DNA]</scope>
    <source>
        <strain evidence="12">As9502</strain>
        <tissue evidence="12">Leaf</tissue>
    </source>
</reference>
<comment type="caution">
    <text evidence="12">The sequence shown here is derived from an EMBL/GenBank/DDBJ whole genome shotgun (WGS) entry which is preliminary data.</text>
</comment>
<evidence type="ECO:0000256" key="5">
    <source>
        <dbReference type="ARBA" id="ARBA00023125"/>
    </source>
</evidence>
<keyword evidence="3" id="KW-0862">Zinc</keyword>
<dbReference type="PROSITE" id="PS00344">
    <property type="entry name" value="GATA_ZN_FINGER_1"/>
    <property type="match status" value="1"/>
</dbReference>
<keyword evidence="5" id="KW-0238">DNA-binding</keyword>
<dbReference type="PANTHER" id="PTHR47172:SF16">
    <property type="entry name" value="GATA TYPE ZINC FINGER TRANSCRIPTION FACTOR FAMILY PROTEIN"/>
    <property type="match status" value="1"/>
</dbReference>
<comment type="function">
    <text evidence="8">Transcriptional regulator that specifically binds 5'-GATA-3' or 5'-GAT-3' motifs within gene promoters.</text>
</comment>
<sequence>MSMTEETKTTKLESAGDSSDVDNGNCSSSGSGGDTKKTCVDCGTSRTPLWRGGPAGPKSLCNACGIKSRKKRQAALGIRQDDIKIKSKSNNNLVLRAEMSRPEKANQLMLRLPNVNRELSRLPKVNQEMSRTKSREILRIPVAAIITRRT</sequence>
<dbReference type="Pfam" id="PF00320">
    <property type="entry name" value="GATA"/>
    <property type="match status" value="1"/>
</dbReference>
<evidence type="ECO:0000256" key="4">
    <source>
        <dbReference type="ARBA" id="ARBA00023015"/>
    </source>
</evidence>
<dbReference type="AlphaFoldDB" id="A0A8T2E9F9"/>
<evidence type="ECO:0000256" key="8">
    <source>
        <dbReference type="ARBA" id="ARBA00037539"/>
    </source>
</evidence>
<dbReference type="PANTHER" id="PTHR47172">
    <property type="entry name" value="OS01G0976800 PROTEIN"/>
    <property type="match status" value="1"/>
</dbReference>
<dbReference type="EMBL" id="JAEFBJ010000004">
    <property type="protein sequence ID" value="KAG7620667.1"/>
    <property type="molecule type" value="Genomic_DNA"/>
</dbReference>
<dbReference type="CDD" id="cd00202">
    <property type="entry name" value="ZnF_GATA"/>
    <property type="match status" value="1"/>
</dbReference>
<evidence type="ECO:0000256" key="6">
    <source>
        <dbReference type="ARBA" id="ARBA00023163"/>
    </source>
</evidence>
<feature type="domain" description="GATA-type" evidence="11">
    <location>
        <begin position="33"/>
        <end position="88"/>
    </location>
</feature>
<dbReference type="InterPro" id="IPR000679">
    <property type="entry name" value="Znf_GATA"/>
</dbReference>
<dbReference type="GO" id="GO:0008270">
    <property type="term" value="F:zinc ion binding"/>
    <property type="evidence" value="ECO:0007669"/>
    <property type="project" value="UniProtKB-KW"/>
</dbReference>
<dbReference type="PROSITE" id="PS50114">
    <property type="entry name" value="GATA_ZN_FINGER_2"/>
    <property type="match status" value="1"/>
</dbReference>
<evidence type="ECO:0000256" key="2">
    <source>
        <dbReference type="ARBA" id="ARBA00022771"/>
    </source>
</evidence>
<evidence type="ECO:0000259" key="11">
    <source>
        <dbReference type="PROSITE" id="PS50114"/>
    </source>
</evidence>
<accession>A0A8T2E9F9</accession>
<dbReference type="FunFam" id="3.30.50.10:FF:000060">
    <property type="entry name" value="GATA transcription factor 16"/>
    <property type="match status" value="1"/>
</dbReference>
<organism evidence="12 13">
    <name type="scientific">Arabidopsis suecica</name>
    <name type="common">Swedish thale-cress</name>
    <name type="synonym">Cardaminopsis suecica</name>
    <dbReference type="NCBI Taxonomy" id="45249"/>
    <lineage>
        <taxon>Eukaryota</taxon>
        <taxon>Viridiplantae</taxon>
        <taxon>Streptophyta</taxon>
        <taxon>Embryophyta</taxon>
        <taxon>Tracheophyta</taxon>
        <taxon>Spermatophyta</taxon>
        <taxon>Magnoliopsida</taxon>
        <taxon>eudicotyledons</taxon>
        <taxon>Gunneridae</taxon>
        <taxon>Pentapetalae</taxon>
        <taxon>rosids</taxon>
        <taxon>malvids</taxon>
        <taxon>Brassicales</taxon>
        <taxon>Brassicaceae</taxon>
        <taxon>Camelineae</taxon>
        <taxon>Arabidopsis</taxon>
    </lineage>
</organism>
<dbReference type="GO" id="GO:0043565">
    <property type="term" value="F:sequence-specific DNA binding"/>
    <property type="evidence" value="ECO:0007669"/>
    <property type="project" value="InterPro"/>
</dbReference>
<evidence type="ECO:0000256" key="1">
    <source>
        <dbReference type="ARBA" id="ARBA00022723"/>
    </source>
</evidence>
<keyword evidence="2 9" id="KW-0863">Zinc-finger</keyword>
<dbReference type="GO" id="GO:0006355">
    <property type="term" value="P:regulation of DNA-templated transcription"/>
    <property type="evidence" value="ECO:0007669"/>
    <property type="project" value="InterPro"/>
</dbReference>